<organism evidence="1 2">
    <name type="scientific">Gigaspora margarita</name>
    <dbReference type="NCBI Taxonomy" id="4874"/>
    <lineage>
        <taxon>Eukaryota</taxon>
        <taxon>Fungi</taxon>
        <taxon>Fungi incertae sedis</taxon>
        <taxon>Mucoromycota</taxon>
        <taxon>Glomeromycotina</taxon>
        <taxon>Glomeromycetes</taxon>
        <taxon>Diversisporales</taxon>
        <taxon>Gigasporaceae</taxon>
        <taxon>Gigaspora</taxon>
    </lineage>
</organism>
<comment type="caution">
    <text evidence="1">The sequence shown here is derived from an EMBL/GenBank/DDBJ whole genome shotgun (WGS) entry which is preliminary data.</text>
</comment>
<evidence type="ECO:0000313" key="1">
    <source>
        <dbReference type="EMBL" id="CAG8631769.1"/>
    </source>
</evidence>
<gene>
    <name evidence="1" type="ORF">GMARGA_LOCUS8372</name>
</gene>
<keyword evidence="2" id="KW-1185">Reference proteome</keyword>
<feature type="non-terminal residue" evidence="1">
    <location>
        <position position="70"/>
    </location>
</feature>
<protein>
    <submittedName>
        <fullName evidence="1">27475_t:CDS:1</fullName>
    </submittedName>
</protein>
<sequence length="70" mass="8415">MLVTEWISNWFKEIERIVLKREIKSLIKPESLIKISNISETKVKEKNQQKKEIENKMEVPSWNIQCIEKS</sequence>
<name>A0ABN7UPP3_GIGMA</name>
<dbReference type="Proteomes" id="UP000789901">
    <property type="component" value="Unassembled WGS sequence"/>
</dbReference>
<proteinExistence type="predicted"/>
<dbReference type="EMBL" id="CAJVQB010004284">
    <property type="protein sequence ID" value="CAG8631769.1"/>
    <property type="molecule type" value="Genomic_DNA"/>
</dbReference>
<accession>A0ABN7UPP3</accession>
<evidence type="ECO:0000313" key="2">
    <source>
        <dbReference type="Proteomes" id="UP000789901"/>
    </source>
</evidence>
<reference evidence="1 2" key="1">
    <citation type="submission" date="2021-06" db="EMBL/GenBank/DDBJ databases">
        <authorList>
            <person name="Kallberg Y."/>
            <person name="Tangrot J."/>
            <person name="Rosling A."/>
        </authorList>
    </citation>
    <scope>NUCLEOTIDE SEQUENCE [LARGE SCALE GENOMIC DNA]</scope>
    <source>
        <strain evidence="1 2">120-4 pot B 10/14</strain>
    </source>
</reference>